<comment type="similarity">
    <text evidence="5">Belongs to the GART family.</text>
</comment>
<dbReference type="PANTHER" id="PTHR43369:SF2">
    <property type="entry name" value="PHOSPHORIBOSYLGLYCINAMIDE FORMYLTRANSFERASE"/>
    <property type="match status" value="1"/>
</dbReference>
<dbReference type="PANTHER" id="PTHR43369">
    <property type="entry name" value="PHOSPHORIBOSYLGLYCINAMIDE FORMYLTRANSFERASE"/>
    <property type="match status" value="1"/>
</dbReference>
<dbReference type="InterPro" id="IPR001555">
    <property type="entry name" value="GART_AS"/>
</dbReference>
<keyword evidence="4" id="KW-0658">Purine biosynthesis</keyword>
<dbReference type="CDD" id="cd08645">
    <property type="entry name" value="FMT_core_GART"/>
    <property type="match status" value="1"/>
</dbReference>
<dbReference type="GO" id="GO:0006189">
    <property type="term" value="P:'de novo' IMP biosynthetic process"/>
    <property type="evidence" value="ECO:0007669"/>
    <property type="project" value="UniProtKB-UniPathway"/>
</dbReference>
<comment type="pathway">
    <text evidence="1">Purine metabolism; IMP biosynthesis via de novo pathway; N(2)-formyl-N(1)-(5-phospho-D-ribosyl)glycinamide from N(1)-(5-phospho-D-ribosyl)glycinamide (10-formyl THF route): step 1/1.</text>
</comment>
<protein>
    <recommendedName>
        <fullName evidence="2">phosphoribosylglycinamide formyltransferase 1</fullName>
        <ecNumber evidence="2">2.1.2.2</ecNumber>
    </recommendedName>
    <alternativeName>
        <fullName evidence="7">5'-phosphoribosylglycinamide transformylase</fullName>
    </alternativeName>
    <alternativeName>
        <fullName evidence="6">GAR transformylase</fullName>
    </alternativeName>
</protein>
<evidence type="ECO:0000256" key="8">
    <source>
        <dbReference type="ARBA" id="ARBA00047664"/>
    </source>
</evidence>
<dbReference type="OrthoDB" id="9806170at2"/>
<keyword evidence="11" id="KW-1185">Reference proteome</keyword>
<evidence type="ECO:0000313" key="11">
    <source>
        <dbReference type="Proteomes" id="UP000239867"/>
    </source>
</evidence>
<name>A0A2L1GR24_9BACT</name>
<dbReference type="Proteomes" id="UP000239867">
    <property type="component" value="Chromosome"/>
</dbReference>
<evidence type="ECO:0000256" key="2">
    <source>
        <dbReference type="ARBA" id="ARBA00012254"/>
    </source>
</evidence>
<dbReference type="EC" id="2.1.2.2" evidence="2"/>
<evidence type="ECO:0000256" key="3">
    <source>
        <dbReference type="ARBA" id="ARBA00022679"/>
    </source>
</evidence>
<dbReference type="AlphaFoldDB" id="A0A2L1GR24"/>
<dbReference type="InterPro" id="IPR004607">
    <property type="entry name" value="GART"/>
</dbReference>
<evidence type="ECO:0000313" key="10">
    <source>
        <dbReference type="EMBL" id="AVD72106.1"/>
    </source>
</evidence>
<dbReference type="UniPathway" id="UPA00074">
    <property type="reaction ID" value="UER00126"/>
</dbReference>
<reference evidence="10 11" key="1">
    <citation type="journal article" date="2018" name="MBio">
        <title>Insights into the evolution of host association through the isolation and characterization of a novel human periodontal pathobiont, Desulfobulbus oralis.</title>
        <authorList>
            <person name="Cross K.L."/>
            <person name="Chirania P."/>
            <person name="Xiong W."/>
            <person name="Beall C.J."/>
            <person name="Elkins J.G."/>
            <person name="Giannone R.J."/>
            <person name="Griffen A.L."/>
            <person name="Guss A.M."/>
            <person name="Hettich R.L."/>
            <person name="Joshi S.S."/>
            <person name="Mokrzan E.M."/>
            <person name="Martin R.K."/>
            <person name="Zhulin I.B."/>
            <person name="Leys E.J."/>
            <person name="Podar M."/>
        </authorList>
    </citation>
    <scope>NUCLEOTIDE SEQUENCE [LARGE SCALE GENOMIC DNA]</scope>
    <source>
        <strain evidence="10 11">ORNL</strain>
    </source>
</reference>
<dbReference type="GO" id="GO:0005737">
    <property type="term" value="C:cytoplasm"/>
    <property type="evidence" value="ECO:0007669"/>
    <property type="project" value="TreeGrafter"/>
</dbReference>
<dbReference type="InterPro" id="IPR036477">
    <property type="entry name" value="Formyl_transf_N_sf"/>
</dbReference>
<feature type="domain" description="Formyl transferase N-terminal" evidence="9">
    <location>
        <begin position="3"/>
        <end position="176"/>
    </location>
</feature>
<organism evidence="10 11">
    <name type="scientific">Desulfobulbus oralis</name>
    <dbReference type="NCBI Taxonomy" id="1986146"/>
    <lineage>
        <taxon>Bacteria</taxon>
        <taxon>Pseudomonadati</taxon>
        <taxon>Thermodesulfobacteriota</taxon>
        <taxon>Desulfobulbia</taxon>
        <taxon>Desulfobulbales</taxon>
        <taxon>Desulfobulbaceae</taxon>
        <taxon>Desulfobulbus</taxon>
    </lineage>
</organism>
<gene>
    <name evidence="10" type="ORF">CAY53_11980</name>
</gene>
<evidence type="ECO:0000259" key="9">
    <source>
        <dbReference type="Pfam" id="PF00551"/>
    </source>
</evidence>
<evidence type="ECO:0000256" key="1">
    <source>
        <dbReference type="ARBA" id="ARBA00005054"/>
    </source>
</evidence>
<evidence type="ECO:0000256" key="6">
    <source>
        <dbReference type="ARBA" id="ARBA00041324"/>
    </source>
</evidence>
<comment type="catalytic activity">
    <reaction evidence="8">
        <text>N(1)-(5-phospho-beta-D-ribosyl)glycinamide + (6R)-10-formyltetrahydrofolate = N(2)-formyl-N(1)-(5-phospho-beta-D-ribosyl)glycinamide + (6S)-5,6,7,8-tetrahydrofolate + H(+)</text>
        <dbReference type="Rhea" id="RHEA:15053"/>
        <dbReference type="ChEBI" id="CHEBI:15378"/>
        <dbReference type="ChEBI" id="CHEBI:57453"/>
        <dbReference type="ChEBI" id="CHEBI:143788"/>
        <dbReference type="ChEBI" id="CHEBI:147286"/>
        <dbReference type="ChEBI" id="CHEBI:195366"/>
        <dbReference type="EC" id="2.1.2.2"/>
    </reaction>
</comment>
<proteinExistence type="inferred from homology"/>
<dbReference type="RefSeq" id="WP_104937309.1">
    <property type="nucleotide sequence ID" value="NZ_CP021255.1"/>
</dbReference>
<dbReference type="EMBL" id="CP021255">
    <property type="protein sequence ID" value="AVD72106.1"/>
    <property type="molecule type" value="Genomic_DNA"/>
</dbReference>
<evidence type="ECO:0000256" key="5">
    <source>
        <dbReference type="ARBA" id="ARBA00038440"/>
    </source>
</evidence>
<dbReference type="SUPFAM" id="SSF53328">
    <property type="entry name" value="Formyltransferase"/>
    <property type="match status" value="1"/>
</dbReference>
<dbReference type="InterPro" id="IPR002376">
    <property type="entry name" value="Formyl_transf_N"/>
</dbReference>
<dbReference type="PROSITE" id="PS00373">
    <property type="entry name" value="GART"/>
    <property type="match status" value="1"/>
</dbReference>
<dbReference type="GO" id="GO:0004644">
    <property type="term" value="F:phosphoribosylglycinamide formyltransferase activity"/>
    <property type="evidence" value="ECO:0007669"/>
    <property type="project" value="UniProtKB-EC"/>
</dbReference>
<evidence type="ECO:0000256" key="4">
    <source>
        <dbReference type="ARBA" id="ARBA00022755"/>
    </source>
</evidence>
<sequence length="199" mass="21634">MQKLAVLLSGSGRTLDNFHHCIQAGSLHAKILVVVSSSERALGLTKARNYGYPAFVAKNNAAINEILANYDPTLIVLAGYLKLYTPPAGLARSVLNIHPALIPSFCGPGFYGHRVHEAVKARGCTVSGCTVHFANERYDAGPIVLQRCVALEEGDSPDDIAARVFAKECEAYPQAINLVDRRGVDYFWNRSTECLQKSS</sequence>
<keyword evidence="3 10" id="KW-0808">Transferase</keyword>
<dbReference type="Pfam" id="PF00551">
    <property type="entry name" value="Formyl_trans_N"/>
    <property type="match status" value="1"/>
</dbReference>
<dbReference type="Gene3D" id="3.40.50.170">
    <property type="entry name" value="Formyl transferase, N-terminal domain"/>
    <property type="match status" value="1"/>
</dbReference>
<dbReference type="KEGG" id="deo:CAY53_11980"/>
<evidence type="ECO:0000256" key="7">
    <source>
        <dbReference type="ARBA" id="ARBA00041682"/>
    </source>
</evidence>
<accession>A0A2L1GR24</accession>